<dbReference type="PANTHER" id="PTHR43318:SF1">
    <property type="entry name" value="POLYSACCHARIDE BIOSYNTHESIS PROTEIN EPSC-RELATED"/>
    <property type="match status" value="1"/>
</dbReference>
<dbReference type="Pfam" id="PF02719">
    <property type="entry name" value="Polysacc_synt_2"/>
    <property type="match status" value="1"/>
</dbReference>
<feature type="transmembrane region" description="Helical" evidence="3">
    <location>
        <begin position="26"/>
        <end position="43"/>
    </location>
</feature>
<dbReference type="Pfam" id="PF13727">
    <property type="entry name" value="CoA_binding_3"/>
    <property type="match status" value="1"/>
</dbReference>
<name>A0A4Y9R0R5_9MICO</name>
<keyword evidence="6" id="KW-1185">Reference proteome</keyword>
<keyword evidence="3" id="KW-0812">Transmembrane</keyword>
<dbReference type="SUPFAM" id="SSF51735">
    <property type="entry name" value="NAD(P)-binding Rossmann-fold domains"/>
    <property type="match status" value="2"/>
</dbReference>
<proteinExistence type="inferred from homology"/>
<dbReference type="CDD" id="cd05237">
    <property type="entry name" value="UDP_invert_4-6DH_SDR_e"/>
    <property type="match status" value="1"/>
</dbReference>
<dbReference type="Proteomes" id="UP000298127">
    <property type="component" value="Unassembled WGS sequence"/>
</dbReference>
<feature type="domain" description="Polysaccharide biosynthesis protein CapD-like" evidence="4">
    <location>
        <begin position="297"/>
        <end position="575"/>
    </location>
</feature>
<protein>
    <submittedName>
        <fullName evidence="5">Polysaccharide biosynthesis protein</fullName>
    </submittedName>
</protein>
<dbReference type="InterPro" id="IPR051203">
    <property type="entry name" value="Polysaccharide_Synthase-Rel"/>
</dbReference>
<accession>A0A4Y9R0R5</accession>
<dbReference type="AlphaFoldDB" id="A0A4Y9R0R5"/>
<reference evidence="5 6" key="1">
    <citation type="journal article" date="2018" name="J. Microbiol.">
        <title>Leifsonia flava sp. nov., a novel actinobacterium isolated from the rhizosphere of Aquilegia viridiflora.</title>
        <authorList>
            <person name="Cai Y."/>
            <person name="Tao W.Z."/>
            <person name="Ma Y.J."/>
            <person name="Cheng J."/>
            <person name="Zhang M.Y."/>
            <person name="Zhang Y.X."/>
        </authorList>
    </citation>
    <scope>NUCLEOTIDE SEQUENCE [LARGE SCALE GENOMIC DNA]</scope>
    <source>
        <strain evidence="5 6">SYP-B2174</strain>
    </source>
</reference>
<feature type="compositionally biased region" description="Basic and acidic residues" evidence="2">
    <location>
        <begin position="583"/>
        <end position="595"/>
    </location>
</feature>
<comment type="similarity">
    <text evidence="1">Belongs to the polysaccharide synthase family.</text>
</comment>
<evidence type="ECO:0000259" key="4">
    <source>
        <dbReference type="Pfam" id="PF02719"/>
    </source>
</evidence>
<feature type="region of interest" description="Disordered" evidence="2">
    <location>
        <begin position="567"/>
        <end position="616"/>
    </location>
</feature>
<evidence type="ECO:0000256" key="2">
    <source>
        <dbReference type="SAM" id="MobiDB-lite"/>
    </source>
</evidence>
<keyword evidence="3" id="KW-0472">Membrane</keyword>
<dbReference type="InterPro" id="IPR003869">
    <property type="entry name" value="Polysac_CapD-like"/>
</dbReference>
<dbReference type="RefSeq" id="WP_135120902.1">
    <property type="nucleotide sequence ID" value="NZ_SPQZ01000004.1"/>
</dbReference>
<evidence type="ECO:0000256" key="3">
    <source>
        <dbReference type="SAM" id="Phobius"/>
    </source>
</evidence>
<dbReference type="InterPro" id="IPR036291">
    <property type="entry name" value="NAD(P)-bd_dom_sf"/>
</dbReference>
<evidence type="ECO:0000313" key="6">
    <source>
        <dbReference type="Proteomes" id="UP000298127"/>
    </source>
</evidence>
<evidence type="ECO:0000313" key="5">
    <source>
        <dbReference type="EMBL" id="TFV96946.1"/>
    </source>
</evidence>
<feature type="transmembrane region" description="Helical" evidence="3">
    <location>
        <begin position="121"/>
        <end position="139"/>
    </location>
</feature>
<gene>
    <name evidence="5" type="ORF">E4M00_12885</name>
</gene>
<sequence length="616" mass="67810">MVRRSRVHDIVEAGYKRRPIRFGSQYILDALAWFLAIALAELFRYEFNAMQIAVVPLLLLSLAAAALQYGIGFMFHLYQGRFPYGTFEEVRALSLAALVVAFLLGIPVAIFGSLLHTPRSTMFIALPIALLFMFSVRYLKRLYVERHARPGEDAERTLIYGAGYIGTSLIRRMTTDPHSTYLPVGIIDDDPAKRNRHIAGVPVRGSIDQIERIVGDTNARVLVIAVARADSDFLRRISDIGARYNLAVKVMPLLEDILAGKSRVSDLRDIAIEDIIGRHPVDTEMESIAGYLAGKRVLVTGAGGSIGSELCRQISKFKPSELIMLDRDETGLQTAQLGTKGHGLLDSDEVVLADIREADVIHRIFEARRPEVVFHAAALKHLPMLEQYPDEAWKTNVLGTLNVLNAARDAGVLTFINISTDKAANPTSVLGHSKRVAEKLTAWMADETGLRYLSVRFGNVIGSRGSMLPTFASMIEAGGPLTVTHPDVTRYFMTIPEACQLVVQAGGIGKPGEVLILDMGEPVRILDIAERMIDMSGKDITIVFTGLREGEKLHEILVGTGETDARPLHPKISHAKVGGISPERLDKTGWEERMRSQPRNNDTSHMPRISTGGHAS</sequence>
<feature type="transmembrane region" description="Helical" evidence="3">
    <location>
        <begin position="92"/>
        <end position="115"/>
    </location>
</feature>
<dbReference type="EMBL" id="SPQZ01000004">
    <property type="protein sequence ID" value="TFV96946.1"/>
    <property type="molecule type" value="Genomic_DNA"/>
</dbReference>
<organism evidence="5 6">
    <name type="scientific">Orlajensenia leifsoniae</name>
    <dbReference type="NCBI Taxonomy" id="2561933"/>
    <lineage>
        <taxon>Bacteria</taxon>
        <taxon>Bacillati</taxon>
        <taxon>Actinomycetota</taxon>
        <taxon>Actinomycetes</taxon>
        <taxon>Micrococcales</taxon>
        <taxon>Microbacteriaceae</taxon>
        <taxon>Orlajensenia</taxon>
    </lineage>
</organism>
<feature type="transmembrane region" description="Helical" evidence="3">
    <location>
        <begin position="49"/>
        <end position="71"/>
    </location>
</feature>
<evidence type="ECO:0000256" key="1">
    <source>
        <dbReference type="ARBA" id="ARBA00007430"/>
    </source>
</evidence>
<comment type="caution">
    <text evidence="5">The sequence shown here is derived from an EMBL/GenBank/DDBJ whole genome shotgun (WGS) entry which is preliminary data.</text>
</comment>
<dbReference type="Gene3D" id="3.40.50.720">
    <property type="entry name" value="NAD(P)-binding Rossmann-like Domain"/>
    <property type="match status" value="2"/>
</dbReference>
<keyword evidence="3" id="KW-1133">Transmembrane helix</keyword>
<dbReference type="PANTHER" id="PTHR43318">
    <property type="entry name" value="UDP-N-ACETYLGLUCOSAMINE 4,6-DEHYDRATASE"/>
    <property type="match status" value="1"/>
</dbReference>